<evidence type="ECO:0000256" key="3">
    <source>
        <dbReference type="ARBA" id="ARBA00022692"/>
    </source>
</evidence>
<feature type="transmembrane region" description="Helical" evidence="6">
    <location>
        <begin position="38"/>
        <end position="58"/>
    </location>
</feature>
<evidence type="ECO:0000313" key="7">
    <source>
        <dbReference type="EMBL" id="XCH11642.1"/>
    </source>
</evidence>
<dbReference type="PANTHER" id="PTHR31632">
    <property type="entry name" value="IRON TRANSPORTER FTH1"/>
    <property type="match status" value="1"/>
</dbReference>
<dbReference type="AlphaFoldDB" id="A0AAU8EPS4"/>
<organism evidence="7">
    <name type="scientific">Arthrobacter sp. K5</name>
    <dbReference type="NCBI Taxonomy" id="2839623"/>
    <lineage>
        <taxon>Bacteria</taxon>
        <taxon>Bacillati</taxon>
        <taxon>Actinomycetota</taxon>
        <taxon>Actinomycetes</taxon>
        <taxon>Micrococcales</taxon>
        <taxon>Micrococcaceae</taxon>
        <taxon>Arthrobacter</taxon>
    </lineage>
</organism>
<dbReference type="InterPro" id="IPR004923">
    <property type="entry name" value="FTR1/Fip1/EfeU"/>
</dbReference>
<evidence type="ECO:0000256" key="2">
    <source>
        <dbReference type="ARBA" id="ARBA00008333"/>
    </source>
</evidence>
<dbReference type="NCBIfam" id="NF041756">
    <property type="entry name" value="EfeU"/>
    <property type="match status" value="1"/>
</dbReference>
<dbReference type="EMBL" id="CP159279">
    <property type="protein sequence ID" value="XCH11642.1"/>
    <property type="molecule type" value="Genomic_DNA"/>
</dbReference>
<feature type="transmembrane region" description="Helical" evidence="6">
    <location>
        <begin position="178"/>
        <end position="198"/>
    </location>
</feature>
<sequence length="283" mass="29510">MTANFLIGLREGLEATLIVVLLMAYLTKSGRRALLPRLWAGVGIAVAVSVGFGALLTFGPRGLTFEAQEAIGGGLSIVAVGLVTWMVFWMARTARTLGSELRSRVDGVADGAAWGLVLVAALAVGREGLETALFLWAAAQASGESGTPLFGALLGLAVAAGLGYLLHRGVLKVNLSRFFTWTGVALVVIAGGVLAYGVHDLQEAGILPGLHSLAFDVSTAVPPSSWYGTLLKGTLNFSPATTWLESAAWVLYVIPVMFFYLRANFRPTPRPAEAPAAAAAVAS</sequence>
<feature type="transmembrane region" description="Helical" evidence="6">
    <location>
        <begin position="149"/>
        <end position="166"/>
    </location>
</feature>
<comment type="subcellular location">
    <subcellularLocation>
        <location evidence="1">Membrane</location>
        <topology evidence="1">Multi-pass membrane protein</topology>
    </subcellularLocation>
</comment>
<keyword evidence="4 6" id="KW-1133">Transmembrane helix</keyword>
<evidence type="ECO:0000256" key="5">
    <source>
        <dbReference type="ARBA" id="ARBA00023136"/>
    </source>
</evidence>
<keyword evidence="5 6" id="KW-0472">Membrane</keyword>
<dbReference type="GO" id="GO:0033573">
    <property type="term" value="C:high-affinity iron permease complex"/>
    <property type="evidence" value="ECO:0007669"/>
    <property type="project" value="InterPro"/>
</dbReference>
<evidence type="ECO:0000256" key="1">
    <source>
        <dbReference type="ARBA" id="ARBA00004141"/>
    </source>
</evidence>
<feature type="transmembrane region" description="Helical" evidence="6">
    <location>
        <begin position="6"/>
        <end position="26"/>
    </location>
</feature>
<gene>
    <name evidence="7" type="primary">efeU</name>
    <name evidence="7" type="ORF">ABRP34_01020</name>
</gene>
<comment type="similarity">
    <text evidence="2">Belongs to the oxidase-dependent Fe transporter (OFeT) (TC 9.A.10.1) family.</text>
</comment>
<dbReference type="RefSeq" id="WP_353711918.1">
    <property type="nucleotide sequence ID" value="NZ_CP159279.1"/>
</dbReference>
<name>A0AAU8EPS4_9MICC</name>
<protein>
    <submittedName>
        <fullName evidence="7">Iron uptake transporter permease EfeU</fullName>
    </submittedName>
</protein>
<feature type="transmembrane region" description="Helical" evidence="6">
    <location>
        <begin position="70"/>
        <end position="91"/>
    </location>
</feature>
<reference evidence="7" key="1">
    <citation type="submission" date="2024-06" db="EMBL/GenBank/DDBJ databases">
        <title>Biodegradation of dimethachlon by Arthrobacter sp. K5: mechanistic insights and ecological implications.</title>
        <authorList>
            <person name="Hu S."/>
            <person name="Lu P."/>
        </authorList>
    </citation>
    <scope>NUCLEOTIDE SEQUENCE</scope>
    <source>
        <strain evidence="7">K5</strain>
    </source>
</reference>
<accession>A0AAU8EPS4</accession>
<dbReference type="GO" id="GO:0015093">
    <property type="term" value="F:ferrous iron transmembrane transporter activity"/>
    <property type="evidence" value="ECO:0007669"/>
    <property type="project" value="TreeGrafter"/>
</dbReference>
<feature type="transmembrane region" description="Helical" evidence="6">
    <location>
        <begin position="112"/>
        <end position="137"/>
    </location>
</feature>
<dbReference type="Pfam" id="PF03239">
    <property type="entry name" value="FTR1"/>
    <property type="match status" value="1"/>
</dbReference>
<feature type="transmembrane region" description="Helical" evidence="6">
    <location>
        <begin position="240"/>
        <end position="261"/>
    </location>
</feature>
<keyword evidence="3 6" id="KW-0812">Transmembrane</keyword>
<evidence type="ECO:0000256" key="6">
    <source>
        <dbReference type="SAM" id="Phobius"/>
    </source>
</evidence>
<proteinExistence type="inferred from homology"/>
<evidence type="ECO:0000256" key="4">
    <source>
        <dbReference type="ARBA" id="ARBA00022989"/>
    </source>
</evidence>
<dbReference type="PANTHER" id="PTHR31632:SF2">
    <property type="entry name" value="PLASMA MEMBRANE IRON PERMEASE"/>
    <property type="match status" value="1"/>
</dbReference>